<accession>A0A5N8XKK3</accession>
<feature type="non-terminal residue" evidence="1">
    <location>
        <position position="1"/>
    </location>
</feature>
<dbReference type="EMBL" id="VJZC01000178">
    <property type="protein sequence ID" value="MPY59993.1"/>
    <property type="molecule type" value="Genomic_DNA"/>
</dbReference>
<dbReference type="Proteomes" id="UP000400924">
    <property type="component" value="Unassembled WGS sequence"/>
</dbReference>
<protein>
    <submittedName>
        <fullName evidence="1">Saccharopine dehydrogenase</fullName>
    </submittedName>
</protein>
<proteinExistence type="predicted"/>
<gene>
    <name evidence="1" type="ORF">FNH08_23335</name>
</gene>
<sequence>SRPLALGIRHILDGSLPPGLSRAAETAGRSDEWLAELAGDGVTFTFREGAG</sequence>
<dbReference type="AlphaFoldDB" id="A0A5N8XKK3"/>
<evidence type="ECO:0000313" key="1">
    <source>
        <dbReference type="EMBL" id="MPY59993.1"/>
    </source>
</evidence>
<evidence type="ECO:0000313" key="2">
    <source>
        <dbReference type="Proteomes" id="UP000400924"/>
    </source>
</evidence>
<name>A0A5N8XKK3_9ACTN</name>
<reference evidence="1 2" key="1">
    <citation type="submission" date="2019-07" db="EMBL/GenBank/DDBJ databases">
        <title>New species of Amycolatopsis and Streptomyces.</title>
        <authorList>
            <person name="Duangmal K."/>
            <person name="Teo W.F.A."/>
            <person name="Lipun K."/>
        </authorList>
    </citation>
    <scope>NUCLEOTIDE SEQUENCE [LARGE SCALE GENOMIC DNA]</scope>
    <source>
        <strain evidence="1 2">NBRC 106415</strain>
    </source>
</reference>
<organism evidence="1 2">
    <name type="scientific">Streptomyces spongiae</name>
    <dbReference type="NCBI Taxonomy" id="565072"/>
    <lineage>
        <taxon>Bacteria</taxon>
        <taxon>Bacillati</taxon>
        <taxon>Actinomycetota</taxon>
        <taxon>Actinomycetes</taxon>
        <taxon>Kitasatosporales</taxon>
        <taxon>Streptomycetaceae</taxon>
        <taxon>Streptomyces</taxon>
    </lineage>
</organism>
<comment type="caution">
    <text evidence="1">The sequence shown here is derived from an EMBL/GenBank/DDBJ whole genome shotgun (WGS) entry which is preliminary data.</text>
</comment>
<keyword evidence="2" id="KW-1185">Reference proteome</keyword>